<organism evidence="1">
    <name type="scientific">Tanacetum cinerariifolium</name>
    <name type="common">Dalmatian daisy</name>
    <name type="synonym">Chrysanthemum cinerariifolium</name>
    <dbReference type="NCBI Taxonomy" id="118510"/>
    <lineage>
        <taxon>Eukaryota</taxon>
        <taxon>Viridiplantae</taxon>
        <taxon>Streptophyta</taxon>
        <taxon>Embryophyta</taxon>
        <taxon>Tracheophyta</taxon>
        <taxon>Spermatophyta</taxon>
        <taxon>Magnoliopsida</taxon>
        <taxon>eudicotyledons</taxon>
        <taxon>Gunneridae</taxon>
        <taxon>Pentapetalae</taxon>
        <taxon>asterids</taxon>
        <taxon>campanulids</taxon>
        <taxon>Asterales</taxon>
        <taxon>Asteraceae</taxon>
        <taxon>Asteroideae</taxon>
        <taxon>Anthemideae</taxon>
        <taxon>Anthemidinae</taxon>
        <taxon>Tanacetum</taxon>
    </lineage>
</organism>
<gene>
    <name evidence="1" type="ORF">Tci_005658</name>
</gene>
<protein>
    <submittedName>
        <fullName evidence="1">Uncharacterized protein</fullName>
    </submittedName>
</protein>
<reference evidence="1" key="1">
    <citation type="journal article" date="2019" name="Sci. Rep.">
        <title>Draft genome of Tanacetum cinerariifolium, the natural source of mosquito coil.</title>
        <authorList>
            <person name="Yamashiro T."/>
            <person name="Shiraishi A."/>
            <person name="Satake H."/>
            <person name="Nakayama K."/>
        </authorList>
    </citation>
    <scope>NUCLEOTIDE SEQUENCE</scope>
</reference>
<dbReference type="AlphaFoldDB" id="A0A6L2JAB7"/>
<comment type="caution">
    <text evidence="1">The sequence shown here is derived from an EMBL/GenBank/DDBJ whole genome shotgun (WGS) entry which is preliminary data.</text>
</comment>
<name>A0A6L2JAB7_TANCI</name>
<sequence length="153" mass="17579">MKPWKRYYFHKFTMSFCYGKDVTEMQSLGLYQAVELEEEGFNVYFEGEDVIRILSARIFYRNLDTTTLTDLIDSEGKLIPEDPQPEVPGVGVYSVPLQGAYNPPSYAQSQYDQYYQQYHLRHHSISSSNRMTMSSVETTRVGCVTACCGSCVF</sequence>
<proteinExistence type="predicted"/>
<accession>A0A6L2JAB7</accession>
<evidence type="ECO:0000313" key="1">
    <source>
        <dbReference type="EMBL" id="GEU33680.1"/>
    </source>
</evidence>
<dbReference type="EMBL" id="BKCJ010000491">
    <property type="protein sequence ID" value="GEU33680.1"/>
    <property type="molecule type" value="Genomic_DNA"/>
</dbReference>